<dbReference type="RefSeq" id="WP_378166544.1">
    <property type="nucleotide sequence ID" value="NZ_JBHSBU010000001.1"/>
</dbReference>
<evidence type="ECO:0000256" key="5">
    <source>
        <dbReference type="SAM" id="MobiDB-lite"/>
    </source>
</evidence>
<protein>
    <submittedName>
        <fullName evidence="7">Energy transducer TonB</fullName>
    </submittedName>
</protein>
<sequence>MVDPRWRFGLTLAGSVLLHGLILAWPVKPLAPAAVTPGLSVRLQLPSPRTTAAATPILTGSGIDKVAAASEAAPPPPEPVGAEARPGEQEGADATIEIKPSLPQWLADLAPSADPTYYGAADVDVRAMPRGEIEVEFPGDLPQPNASGRVMLEVLIDEYGVVDEVTVLSALPPGVFEAYAIQSFRRARFSPAIKNGRFVKSRKEIDVCYGDCDSVAPVGTILQVDGLDVKKDAKSLQDNKPGNQINKQ</sequence>
<dbReference type="EMBL" id="JBHSBU010000001">
    <property type="protein sequence ID" value="MFC4161048.1"/>
    <property type="molecule type" value="Genomic_DNA"/>
</dbReference>
<dbReference type="Gene3D" id="3.30.1150.10">
    <property type="match status" value="1"/>
</dbReference>
<accession>A0ABV8MVB0</accession>
<dbReference type="PROSITE" id="PS52015">
    <property type="entry name" value="TONB_CTD"/>
    <property type="match status" value="1"/>
</dbReference>
<comment type="caution">
    <text evidence="7">The sequence shown here is derived from an EMBL/GenBank/DDBJ whole genome shotgun (WGS) entry which is preliminary data.</text>
</comment>
<name>A0ABV8MVB0_9NEIS</name>
<dbReference type="SUPFAM" id="SSF74653">
    <property type="entry name" value="TolA/TonB C-terminal domain"/>
    <property type="match status" value="1"/>
</dbReference>
<evidence type="ECO:0000256" key="2">
    <source>
        <dbReference type="ARBA" id="ARBA00022692"/>
    </source>
</evidence>
<keyword evidence="3" id="KW-1133">Transmembrane helix</keyword>
<feature type="domain" description="TonB C-terminal" evidence="6">
    <location>
        <begin position="122"/>
        <end position="216"/>
    </location>
</feature>
<dbReference type="Pfam" id="PF03544">
    <property type="entry name" value="TonB_C"/>
    <property type="match status" value="1"/>
</dbReference>
<dbReference type="InterPro" id="IPR037682">
    <property type="entry name" value="TonB_C"/>
</dbReference>
<organism evidence="7 8">
    <name type="scientific">Chitinimonas lacunae</name>
    <dbReference type="NCBI Taxonomy" id="1963018"/>
    <lineage>
        <taxon>Bacteria</taxon>
        <taxon>Pseudomonadati</taxon>
        <taxon>Pseudomonadota</taxon>
        <taxon>Betaproteobacteria</taxon>
        <taxon>Neisseriales</taxon>
        <taxon>Chitinibacteraceae</taxon>
        <taxon>Chitinimonas</taxon>
    </lineage>
</organism>
<proteinExistence type="predicted"/>
<keyword evidence="8" id="KW-1185">Reference proteome</keyword>
<evidence type="ECO:0000256" key="3">
    <source>
        <dbReference type="ARBA" id="ARBA00022989"/>
    </source>
</evidence>
<feature type="region of interest" description="Disordered" evidence="5">
    <location>
        <begin position="68"/>
        <end position="89"/>
    </location>
</feature>
<dbReference type="InterPro" id="IPR006260">
    <property type="entry name" value="TonB/TolA_C"/>
</dbReference>
<keyword evidence="2" id="KW-0812">Transmembrane</keyword>
<dbReference type="Proteomes" id="UP001595791">
    <property type="component" value="Unassembled WGS sequence"/>
</dbReference>
<dbReference type="NCBIfam" id="TIGR01352">
    <property type="entry name" value="tonB_Cterm"/>
    <property type="match status" value="1"/>
</dbReference>
<reference evidence="8" key="1">
    <citation type="journal article" date="2019" name="Int. J. Syst. Evol. Microbiol.">
        <title>The Global Catalogue of Microorganisms (GCM) 10K type strain sequencing project: providing services to taxonomists for standard genome sequencing and annotation.</title>
        <authorList>
            <consortium name="The Broad Institute Genomics Platform"/>
            <consortium name="The Broad Institute Genome Sequencing Center for Infectious Disease"/>
            <person name="Wu L."/>
            <person name="Ma J."/>
        </authorList>
    </citation>
    <scope>NUCLEOTIDE SEQUENCE [LARGE SCALE GENOMIC DNA]</scope>
    <source>
        <strain evidence="8">LMG 29894</strain>
    </source>
</reference>
<evidence type="ECO:0000313" key="8">
    <source>
        <dbReference type="Proteomes" id="UP001595791"/>
    </source>
</evidence>
<gene>
    <name evidence="7" type="ORF">ACFOW7_17060</name>
</gene>
<keyword evidence="4" id="KW-0472">Membrane</keyword>
<evidence type="ECO:0000259" key="6">
    <source>
        <dbReference type="PROSITE" id="PS52015"/>
    </source>
</evidence>
<comment type="subcellular location">
    <subcellularLocation>
        <location evidence="1">Membrane</location>
        <topology evidence="1">Single-pass membrane protein</topology>
    </subcellularLocation>
</comment>
<evidence type="ECO:0000256" key="1">
    <source>
        <dbReference type="ARBA" id="ARBA00004167"/>
    </source>
</evidence>
<evidence type="ECO:0000256" key="4">
    <source>
        <dbReference type="ARBA" id="ARBA00023136"/>
    </source>
</evidence>
<evidence type="ECO:0000313" key="7">
    <source>
        <dbReference type="EMBL" id="MFC4161048.1"/>
    </source>
</evidence>